<organism evidence="2 3">
    <name type="scientific">Kutzneria viridogrisea</name>
    <dbReference type="NCBI Taxonomy" id="47990"/>
    <lineage>
        <taxon>Bacteria</taxon>
        <taxon>Bacillati</taxon>
        <taxon>Actinomycetota</taxon>
        <taxon>Actinomycetes</taxon>
        <taxon>Pseudonocardiales</taxon>
        <taxon>Pseudonocardiaceae</taxon>
        <taxon>Kutzneria</taxon>
    </lineage>
</organism>
<evidence type="ECO:0000313" key="2">
    <source>
        <dbReference type="EMBL" id="MBA8923156.1"/>
    </source>
</evidence>
<dbReference type="Proteomes" id="UP000517916">
    <property type="component" value="Unassembled WGS sequence"/>
</dbReference>
<sequence length="363" mass="35763">MTEQVPDLHLGELATPLVDALHNVWEGYFGAPVPPGATNWNAYTHEQLYQMLWTNADPADVAAVSEEWGRHGTELRGHADSLREQRDALRANWSGQAAELASDRIGALGERAADTGARAGTVQQAAGSAGEALATARSSMPRPPGDPTGLALASGLASAAAGAAVGGVVGAGAAGVGAAPGAAIGAAVGAVAGAGGSMFLANVAAAERKAEAVHVMQRYEQSLASSGQAIAPAAARSSTVDSQQGAVAETGLAGYAGGGGSAGGGGVPWRQLVGASPLGAGQLGAGPAAGFGGAFERALLARAGASPGPVGASGGMPPGGARGRGEREEQHRNRMPTVDNQLFALDEQVTNPVIGLAPDRGES</sequence>
<feature type="compositionally biased region" description="Gly residues" evidence="1">
    <location>
        <begin position="311"/>
        <end position="322"/>
    </location>
</feature>
<evidence type="ECO:0000256" key="1">
    <source>
        <dbReference type="SAM" id="MobiDB-lite"/>
    </source>
</evidence>
<accession>A0ABR6B8G4</accession>
<dbReference type="Gene3D" id="1.20.1260.20">
    <property type="entry name" value="PPE superfamily"/>
    <property type="match status" value="1"/>
</dbReference>
<feature type="compositionally biased region" description="Basic and acidic residues" evidence="1">
    <location>
        <begin position="323"/>
        <end position="332"/>
    </location>
</feature>
<dbReference type="EMBL" id="JACJID010000001">
    <property type="protein sequence ID" value="MBA8923156.1"/>
    <property type="molecule type" value="Genomic_DNA"/>
</dbReference>
<dbReference type="InterPro" id="IPR038332">
    <property type="entry name" value="PPE_sf"/>
</dbReference>
<dbReference type="RefSeq" id="WP_182836064.1">
    <property type="nucleotide sequence ID" value="NZ_BAAABQ010000046.1"/>
</dbReference>
<evidence type="ECO:0000313" key="3">
    <source>
        <dbReference type="Proteomes" id="UP000517916"/>
    </source>
</evidence>
<reference evidence="2 3" key="1">
    <citation type="submission" date="2020-08" db="EMBL/GenBank/DDBJ databases">
        <title>Genomic Encyclopedia of Archaeal and Bacterial Type Strains, Phase II (KMG-II): from individual species to whole genera.</title>
        <authorList>
            <person name="Goeker M."/>
        </authorList>
    </citation>
    <scope>NUCLEOTIDE SEQUENCE [LARGE SCALE GENOMIC DNA]</scope>
    <source>
        <strain evidence="2 3">DSM 43850</strain>
    </source>
</reference>
<protein>
    <recommendedName>
        <fullName evidence="4">PPE family protein</fullName>
    </recommendedName>
</protein>
<feature type="region of interest" description="Disordered" evidence="1">
    <location>
        <begin position="128"/>
        <end position="148"/>
    </location>
</feature>
<evidence type="ECO:0008006" key="4">
    <source>
        <dbReference type="Google" id="ProtNLM"/>
    </source>
</evidence>
<feature type="region of interest" description="Disordered" evidence="1">
    <location>
        <begin position="306"/>
        <end position="363"/>
    </location>
</feature>
<name>A0ABR6B8G4_9PSEU</name>
<comment type="caution">
    <text evidence="2">The sequence shown here is derived from an EMBL/GenBank/DDBJ whole genome shotgun (WGS) entry which is preliminary data.</text>
</comment>
<dbReference type="SUPFAM" id="SSF140459">
    <property type="entry name" value="PE/PPE dimer-like"/>
    <property type="match status" value="1"/>
</dbReference>
<gene>
    <name evidence="2" type="ORF">BC739_000353</name>
</gene>
<keyword evidence="3" id="KW-1185">Reference proteome</keyword>
<proteinExistence type="predicted"/>